<sequence length="169" mass="19078">MKKLFTAIIALLFLAFNSYSQDSVLFKENPAKKRLKAMSTIVSNMRYQRSIATIPEGHHSFGSRYTIKDILIKGNVSLISVTYGGALSSTLMNSGTSDTFYYILKQGLEDTYQEIFLGETDITYLNNSKSIMKQAMSDEPAVVMKINQLNRLTRGQVKKLIKEYNAKHS</sequence>
<evidence type="ECO:0000313" key="2">
    <source>
        <dbReference type="EMBL" id="MXV52119.1"/>
    </source>
</evidence>
<comment type="caution">
    <text evidence="2">The sequence shown here is derived from an EMBL/GenBank/DDBJ whole genome shotgun (WGS) entry which is preliminary data.</text>
</comment>
<protein>
    <recommendedName>
        <fullName evidence="4">DUF4252 domain-containing protein</fullName>
    </recommendedName>
</protein>
<feature type="signal peptide" evidence="1">
    <location>
        <begin position="1"/>
        <end position="20"/>
    </location>
</feature>
<keyword evidence="3" id="KW-1185">Reference proteome</keyword>
<dbReference type="EMBL" id="WVHT01000006">
    <property type="protein sequence ID" value="MXV52119.1"/>
    <property type="molecule type" value="Genomic_DNA"/>
</dbReference>
<reference evidence="2 3" key="1">
    <citation type="submission" date="2019-11" db="EMBL/GenBank/DDBJ databases">
        <title>Pedobacter sp. HMF7647 Genome sequencing and assembly.</title>
        <authorList>
            <person name="Kang H."/>
            <person name="Kim H."/>
            <person name="Joh K."/>
        </authorList>
    </citation>
    <scope>NUCLEOTIDE SEQUENCE [LARGE SCALE GENOMIC DNA]</scope>
    <source>
        <strain evidence="2 3">HMF7647</strain>
    </source>
</reference>
<evidence type="ECO:0008006" key="4">
    <source>
        <dbReference type="Google" id="ProtNLM"/>
    </source>
</evidence>
<organism evidence="2 3">
    <name type="scientific">Hufsiella arboris</name>
    <dbReference type="NCBI Taxonomy" id="2695275"/>
    <lineage>
        <taxon>Bacteria</taxon>
        <taxon>Pseudomonadati</taxon>
        <taxon>Bacteroidota</taxon>
        <taxon>Sphingobacteriia</taxon>
        <taxon>Sphingobacteriales</taxon>
        <taxon>Sphingobacteriaceae</taxon>
        <taxon>Hufsiella</taxon>
    </lineage>
</organism>
<keyword evidence="1" id="KW-0732">Signal</keyword>
<dbReference type="Proteomes" id="UP000466586">
    <property type="component" value="Unassembled WGS sequence"/>
</dbReference>
<name>A0A7K1YDF3_9SPHI</name>
<evidence type="ECO:0000313" key="3">
    <source>
        <dbReference type="Proteomes" id="UP000466586"/>
    </source>
</evidence>
<gene>
    <name evidence="2" type="ORF">GS399_14165</name>
</gene>
<accession>A0A7K1YDF3</accession>
<proteinExistence type="predicted"/>
<dbReference type="RefSeq" id="WP_160845295.1">
    <property type="nucleotide sequence ID" value="NZ_WVHT01000006.1"/>
</dbReference>
<feature type="chain" id="PRO_5029752089" description="DUF4252 domain-containing protein" evidence="1">
    <location>
        <begin position="21"/>
        <end position="169"/>
    </location>
</feature>
<evidence type="ECO:0000256" key="1">
    <source>
        <dbReference type="SAM" id="SignalP"/>
    </source>
</evidence>
<dbReference type="AlphaFoldDB" id="A0A7K1YDF3"/>